<dbReference type="PANTHER" id="PTHR41795">
    <property type="entry name" value="EXOPOLYSACCHARIDE SYNTHESIS PROTEIN"/>
    <property type="match status" value="1"/>
</dbReference>
<gene>
    <name evidence="2" type="ORF">JI739_22360</name>
</gene>
<name>A0A937D5V3_9BURK</name>
<sequence length="208" mass="22534">MSKRLAATMRRAAREHASPQAAGLQLTLPGLLHLHGSDSAAVLLLLLALFSGMPIAGAGTVLAFIILALAWRWHRGPDVAPRLPERLERLALSDAWSRRCLHALCWLYGTSARVLRARWTLLCHPRTHWGWGLWIGLMGVLILLPLPFGNVLPSLSLILLSLGWMFRDGIALLSSAVVGTGAVGFAGATVHVLVDWVGTGLAWLQRLA</sequence>
<organism evidence="2 3">
    <name type="scientific">Ramlibacter aurantiacus</name>
    <dbReference type="NCBI Taxonomy" id="2801330"/>
    <lineage>
        <taxon>Bacteria</taxon>
        <taxon>Pseudomonadati</taxon>
        <taxon>Pseudomonadota</taxon>
        <taxon>Betaproteobacteria</taxon>
        <taxon>Burkholderiales</taxon>
        <taxon>Comamonadaceae</taxon>
        <taxon>Ramlibacter</taxon>
    </lineage>
</organism>
<keyword evidence="1" id="KW-0472">Membrane</keyword>
<feature type="transmembrane region" description="Helical" evidence="1">
    <location>
        <begin position="131"/>
        <end position="160"/>
    </location>
</feature>
<dbReference type="Pfam" id="PF06055">
    <property type="entry name" value="ExoD"/>
    <property type="match status" value="1"/>
</dbReference>
<dbReference type="RefSeq" id="WP_201686232.1">
    <property type="nucleotide sequence ID" value="NZ_JAEQNA010000011.1"/>
</dbReference>
<keyword evidence="3" id="KW-1185">Reference proteome</keyword>
<evidence type="ECO:0000313" key="3">
    <source>
        <dbReference type="Proteomes" id="UP000613011"/>
    </source>
</evidence>
<dbReference type="InterPro" id="IPR010331">
    <property type="entry name" value="ExoD"/>
</dbReference>
<accession>A0A937D5V3</accession>
<feature type="transmembrane region" description="Helical" evidence="1">
    <location>
        <begin position="172"/>
        <end position="194"/>
    </location>
</feature>
<proteinExistence type="predicted"/>
<comment type="caution">
    <text evidence="2">The sequence shown here is derived from an EMBL/GenBank/DDBJ whole genome shotgun (WGS) entry which is preliminary data.</text>
</comment>
<reference evidence="2" key="1">
    <citation type="submission" date="2021-01" db="EMBL/GenBank/DDBJ databases">
        <title>Ramlibacter sp. strain AW1 16S ribosomal RNA gene Genome sequencing and assembly.</title>
        <authorList>
            <person name="Kang M."/>
        </authorList>
    </citation>
    <scope>NUCLEOTIDE SEQUENCE</scope>
    <source>
        <strain evidence="2">AW1</strain>
    </source>
</reference>
<feature type="transmembrane region" description="Helical" evidence="1">
    <location>
        <begin position="42"/>
        <end position="71"/>
    </location>
</feature>
<dbReference type="PANTHER" id="PTHR41795:SF1">
    <property type="entry name" value="EXOPOLYSACCHARIDE SYNTHESIS PROTEIN"/>
    <property type="match status" value="1"/>
</dbReference>
<dbReference type="Proteomes" id="UP000613011">
    <property type="component" value="Unassembled WGS sequence"/>
</dbReference>
<evidence type="ECO:0000256" key="1">
    <source>
        <dbReference type="SAM" id="Phobius"/>
    </source>
</evidence>
<keyword evidence="1" id="KW-0812">Transmembrane</keyword>
<evidence type="ECO:0000313" key="2">
    <source>
        <dbReference type="EMBL" id="MBL0423095.1"/>
    </source>
</evidence>
<dbReference type="AlphaFoldDB" id="A0A937D5V3"/>
<dbReference type="EMBL" id="JAEQNA010000011">
    <property type="protein sequence ID" value="MBL0423095.1"/>
    <property type="molecule type" value="Genomic_DNA"/>
</dbReference>
<keyword evidence="1" id="KW-1133">Transmembrane helix</keyword>
<protein>
    <submittedName>
        <fullName evidence="2">Exopolysaccharide biosynthesis protein</fullName>
    </submittedName>
</protein>